<evidence type="ECO:0000256" key="1">
    <source>
        <dbReference type="ARBA" id="ARBA00004123"/>
    </source>
</evidence>
<dbReference type="GO" id="GO:0071037">
    <property type="term" value="P:nuclear polyadenylation-dependent snRNA catabolic process"/>
    <property type="evidence" value="ECO:0007669"/>
    <property type="project" value="TreeGrafter"/>
</dbReference>
<dbReference type="InterPro" id="IPR001878">
    <property type="entry name" value="Znf_CCHC"/>
</dbReference>
<evidence type="ECO:0000313" key="9">
    <source>
        <dbReference type="EMBL" id="KIW51421.1"/>
    </source>
</evidence>
<keyword evidence="6" id="KW-0539">Nucleus</keyword>
<evidence type="ECO:0000256" key="6">
    <source>
        <dbReference type="ARBA" id="ARBA00023242"/>
    </source>
</evidence>
<feature type="domain" description="CCHC-type" evidence="8">
    <location>
        <begin position="280"/>
        <end position="297"/>
    </location>
</feature>
<feature type="compositionally biased region" description="Basic and acidic residues" evidence="7">
    <location>
        <begin position="457"/>
        <end position="466"/>
    </location>
</feature>
<dbReference type="GO" id="GO:0071039">
    <property type="term" value="P:nuclear polyadenylation-dependent CUT catabolic process"/>
    <property type="evidence" value="ECO:0007669"/>
    <property type="project" value="TreeGrafter"/>
</dbReference>
<feature type="domain" description="CCHC-type" evidence="8">
    <location>
        <begin position="359"/>
        <end position="375"/>
    </location>
</feature>
<feature type="compositionally biased region" description="Low complexity" evidence="7">
    <location>
        <begin position="510"/>
        <end position="524"/>
    </location>
</feature>
<dbReference type="GO" id="GO:0071036">
    <property type="term" value="P:nuclear polyadenylation-dependent snoRNA catabolic process"/>
    <property type="evidence" value="ECO:0007669"/>
    <property type="project" value="TreeGrafter"/>
</dbReference>
<feature type="region of interest" description="Disordered" evidence="7">
    <location>
        <begin position="433"/>
        <end position="643"/>
    </location>
</feature>
<feature type="compositionally biased region" description="Polar residues" evidence="7">
    <location>
        <begin position="594"/>
        <end position="613"/>
    </location>
</feature>
<dbReference type="GO" id="GO:0071038">
    <property type="term" value="P:TRAMP-dependent tRNA surveillance pathway"/>
    <property type="evidence" value="ECO:0007669"/>
    <property type="project" value="TreeGrafter"/>
</dbReference>
<evidence type="ECO:0000259" key="8">
    <source>
        <dbReference type="SMART" id="SM00343"/>
    </source>
</evidence>
<feature type="compositionally biased region" description="Polar residues" evidence="7">
    <location>
        <begin position="496"/>
        <end position="507"/>
    </location>
</feature>
<dbReference type="InterPro" id="IPR051644">
    <property type="entry name" value="TRAMP_AT-DNA-binding"/>
</dbReference>
<gene>
    <name evidence="9" type="ORF">PV05_10142</name>
</gene>
<dbReference type="GO" id="GO:0008270">
    <property type="term" value="F:zinc ion binding"/>
    <property type="evidence" value="ECO:0007669"/>
    <property type="project" value="UniProtKB-KW"/>
</dbReference>
<dbReference type="EMBL" id="KN847322">
    <property type="protein sequence ID" value="KIW51421.1"/>
    <property type="molecule type" value="Genomic_DNA"/>
</dbReference>
<feature type="region of interest" description="Disordered" evidence="7">
    <location>
        <begin position="164"/>
        <end position="192"/>
    </location>
</feature>
<evidence type="ECO:0000313" key="10">
    <source>
        <dbReference type="Proteomes" id="UP000054342"/>
    </source>
</evidence>
<organism evidence="9 10">
    <name type="scientific">Exophiala xenobiotica</name>
    <dbReference type="NCBI Taxonomy" id="348802"/>
    <lineage>
        <taxon>Eukaryota</taxon>
        <taxon>Fungi</taxon>
        <taxon>Dikarya</taxon>
        <taxon>Ascomycota</taxon>
        <taxon>Pezizomycotina</taxon>
        <taxon>Eurotiomycetes</taxon>
        <taxon>Chaetothyriomycetidae</taxon>
        <taxon>Chaetothyriales</taxon>
        <taxon>Herpotrichiellaceae</taxon>
        <taxon>Exophiala</taxon>
    </lineage>
</organism>
<keyword evidence="4" id="KW-0863">Zinc-finger</keyword>
<dbReference type="InterPro" id="IPR036875">
    <property type="entry name" value="Znf_CCHC_sf"/>
</dbReference>
<dbReference type="Gene3D" id="4.10.60.10">
    <property type="entry name" value="Zinc finger, CCHC-type"/>
    <property type="match status" value="1"/>
</dbReference>
<dbReference type="GO" id="GO:0031499">
    <property type="term" value="C:TRAMP complex"/>
    <property type="evidence" value="ECO:0007669"/>
    <property type="project" value="TreeGrafter"/>
</dbReference>
<reference evidence="9 10" key="1">
    <citation type="submission" date="2015-01" db="EMBL/GenBank/DDBJ databases">
        <title>The Genome Sequence of Exophiala xenobiotica CBS118157.</title>
        <authorList>
            <consortium name="The Broad Institute Genomics Platform"/>
            <person name="Cuomo C."/>
            <person name="de Hoog S."/>
            <person name="Gorbushina A."/>
            <person name="Stielow B."/>
            <person name="Teixiera M."/>
            <person name="Abouelleil A."/>
            <person name="Chapman S.B."/>
            <person name="Priest M."/>
            <person name="Young S.K."/>
            <person name="Wortman J."/>
            <person name="Nusbaum C."/>
            <person name="Birren B."/>
        </authorList>
    </citation>
    <scope>NUCLEOTIDE SEQUENCE [LARGE SCALE GENOMIC DNA]</scope>
    <source>
        <strain evidence="9 10">CBS 118157</strain>
    </source>
</reference>
<dbReference type="GO" id="GO:0003723">
    <property type="term" value="F:RNA binding"/>
    <property type="evidence" value="ECO:0007669"/>
    <property type="project" value="TreeGrafter"/>
</dbReference>
<evidence type="ECO:0000256" key="4">
    <source>
        <dbReference type="ARBA" id="ARBA00022771"/>
    </source>
</evidence>
<dbReference type="GeneID" id="25332050"/>
<comment type="subcellular location">
    <subcellularLocation>
        <location evidence="1">Nucleus</location>
    </subcellularLocation>
</comment>
<evidence type="ECO:0000256" key="2">
    <source>
        <dbReference type="ARBA" id="ARBA00022723"/>
    </source>
</evidence>
<dbReference type="GO" id="GO:0071035">
    <property type="term" value="P:nuclear polyadenylation-dependent rRNA catabolic process"/>
    <property type="evidence" value="ECO:0007669"/>
    <property type="project" value="TreeGrafter"/>
</dbReference>
<dbReference type="GO" id="GO:0071031">
    <property type="term" value="P:nuclear mRNA surveillance of mRNA 3'-end processing"/>
    <property type="evidence" value="ECO:0007669"/>
    <property type="project" value="TreeGrafter"/>
</dbReference>
<dbReference type="PANTHER" id="PTHR46543">
    <property type="entry name" value="ZINC FINGER CCHC DOMAIN-CONTAINING PROTEIN 7"/>
    <property type="match status" value="1"/>
</dbReference>
<protein>
    <recommendedName>
        <fullName evidence="8">CCHC-type domain-containing protein</fullName>
    </recommendedName>
</protein>
<dbReference type="SUPFAM" id="SSF57756">
    <property type="entry name" value="Retrovirus zinc finger-like domains"/>
    <property type="match status" value="1"/>
</dbReference>
<evidence type="ECO:0000256" key="5">
    <source>
        <dbReference type="ARBA" id="ARBA00022833"/>
    </source>
</evidence>
<name>A0A0D2BGU5_9EURO</name>
<dbReference type="SMART" id="SM00343">
    <property type="entry name" value="ZnF_C2HC"/>
    <property type="match status" value="5"/>
</dbReference>
<feature type="region of interest" description="Disordered" evidence="7">
    <location>
        <begin position="1"/>
        <end position="132"/>
    </location>
</feature>
<dbReference type="RefSeq" id="XP_013312005.1">
    <property type="nucleotide sequence ID" value="XM_013456551.1"/>
</dbReference>
<feature type="domain" description="CCHC-type" evidence="8">
    <location>
        <begin position="300"/>
        <end position="316"/>
    </location>
</feature>
<evidence type="ECO:0000256" key="3">
    <source>
        <dbReference type="ARBA" id="ARBA00022737"/>
    </source>
</evidence>
<sequence length="643" mass="69577">MPRLEEDYDEESESRTAFVGLRGNRSRSQGQVCHSLPESQKESRLSYDSTGMGNAASLPVESSDPSNHEQAPSHPHNPPLQQATMDPSTGFGKNRLATGFRGPSSLVTEELLDNNGDNSTAAASPGGSADDAIEISSDEESEDGGMVINVDHSTQHGLQKEMGVHESDHTSGFQNTTTESSARPKNTELPSTSIDEDVDMQLQAENMQYARSHANGVLADAALSPQPGLRLRDLPPEQLQLQLKYALFDVHPEQVDLDRPVVCLTCLSEGHVEEACPERICVHCSAVDQHTSRTCPRIGRCSRCREPGHGAESCTAGIKVTTVPCDLCGAFNHVEASCPRRFFLSDALSCGGTLKLWISCCRCASKSHLVGDCPDAKSVTATRWSLKPLAPGQVVNLSLESGTAHLELEAANRGLRPAGMKIKGRAGLHTAGVRASVQGSDDDIDEPFLGPRIGNKSKADRAEFTFRHPQRPPEPQSMQQRGGQYDRYNPPLDNHAYQSRPANNWYATDSFGGRRSRSPPSFGRRGAEDPRRRSRSPRGFDGYRSDRRRSSHNSHESGRPTPPHTSNVPAGHRGGAATDSPHQGLSIQLPLRRGSNNMSSQQQAANPARSLSQPGVPPANAKQAKSKKKRSKKGKANANKSQA</sequence>
<feature type="compositionally biased region" description="Acidic residues" evidence="7">
    <location>
        <begin position="1"/>
        <end position="12"/>
    </location>
</feature>
<feature type="compositionally biased region" description="Polar residues" evidence="7">
    <location>
        <begin position="170"/>
        <end position="192"/>
    </location>
</feature>
<feature type="domain" description="CCHC-type" evidence="8">
    <location>
        <begin position="262"/>
        <end position="278"/>
    </location>
</feature>
<keyword evidence="2" id="KW-0479">Metal-binding</keyword>
<feature type="compositionally biased region" description="Basic residues" evidence="7">
    <location>
        <begin position="624"/>
        <end position="635"/>
    </location>
</feature>
<keyword evidence="10" id="KW-1185">Reference proteome</keyword>
<dbReference type="HOGENOM" id="CLU_023185_0_0_1"/>
<dbReference type="STRING" id="348802.A0A0D2BGU5"/>
<feature type="domain" description="CCHC-type" evidence="8">
    <location>
        <begin position="324"/>
        <end position="340"/>
    </location>
</feature>
<evidence type="ECO:0000256" key="7">
    <source>
        <dbReference type="SAM" id="MobiDB-lite"/>
    </source>
</evidence>
<accession>A0A0D2BGU5</accession>
<proteinExistence type="predicted"/>
<feature type="compositionally biased region" description="Low complexity" evidence="7">
    <location>
        <begin position="121"/>
        <end position="130"/>
    </location>
</feature>
<dbReference type="AlphaFoldDB" id="A0A0D2BGU5"/>
<keyword evidence="5" id="KW-0862">Zinc</keyword>
<dbReference type="Proteomes" id="UP000054342">
    <property type="component" value="Unassembled WGS sequence"/>
</dbReference>
<dbReference type="OrthoDB" id="7608935at2759"/>
<dbReference type="PANTHER" id="PTHR46543:SF1">
    <property type="entry name" value="ZINC FINGER CCHC DOMAIN-CONTAINING PROTEIN 7"/>
    <property type="match status" value="1"/>
</dbReference>
<keyword evidence="3" id="KW-0677">Repeat</keyword>